<organism evidence="1 2">
    <name type="scientific">Candidatus Abyssobacteria bacterium SURF_17</name>
    <dbReference type="NCBI Taxonomy" id="2093361"/>
    <lineage>
        <taxon>Bacteria</taxon>
        <taxon>Pseudomonadati</taxon>
        <taxon>Candidatus Hydrogenedentota</taxon>
        <taxon>Candidatus Abyssobacteria</taxon>
    </lineage>
</organism>
<protein>
    <submittedName>
        <fullName evidence="1">Uncharacterized protein</fullName>
    </submittedName>
</protein>
<dbReference type="EMBL" id="QZKI01000125">
    <property type="protein sequence ID" value="RJP65535.1"/>
    <property type="molecule type" value="Genomic_DNA"/>
</dbReference>
<proteinExistence type="predicted"/>
<dbReference type="Proteomes" id="UP000285961">
    <property type="component" value="Unassembled WGS sequence"/>
</dbReference>
<dbReference type="AlphaFoldDB" id="A0A419EQC2"/>
<name>A0A419EQC2_9BACT</name>
<evidence type="ECO:0000313" key="1">
    <source>
        <dbReference type="EMBL" id="RJP65535.1"/>
    </source>
</evidence>
<gene>
    <name evidence="1" type="ORF">C4532_17545</name>
</gene>
<sequence length="89" mass="10608">MLRSQNRICGTVSKWAFVKEKIIFFRPFPFQVGQKMHIDGGPRGGDWEVVGVTERKVRLRCPISSREVEWDRFCYYVDEREAAEWPQRD</sequence>
<accession>A0A419EQC2</accession>
<comment type="caution">
    <text evidence="1">The sequence shown here is derived from an EMBL/GenBank/DDBJ whole genome shotgun (WGS) entry which is preliminary data.</text>
</comment>
<evidence type="ECO:0000313" key="2">
    <source>
        <dbReference type="Proteomes" id="UP000285961"/>
    </source>
</evidence>
<reference evidence="1 2" key="1">
    <citation type="journal article" date="2017" name="ISME J.">
        <title>Energy and carbon metabolisms in a deep terrestrial subsurface fluid microbial community.</title>
        <authorList>
            <person name="Momper L."/>
            <person name="Jungbluth S.P."/>
            <person name="Lee M.D."/>
            <person name="Amend J.P."/>
        </authorList>
    </citation>
    <scope>NUCLEOTIDE SEQUENCE [LARGE SCALE GENOMIC DNA]</scope>
    <source>
        <strain evidence="1">SURF_17</strain>
    </source>
</reference>